<feature type="transmembrane region" description="Helical" evidence="7">
    <location>
        <begin position="171"/>
        <end position="188"/>
    </location>
</feature>
<feature type="compositionally biased region" description="Acidic residues" evidence="8">
    <location>
        <begin position="372"/>
        <end position="384"/>
    </location>
</feature>
<dbReference type="Proteomes" id="UP000011082">
    <property type="component" value="Unassembled WGS sequence"/>
</dbReference>
<feature type="compositionally biased region" description="Acidic residues" evidence="8">
    <location>
        <begin position="273"/>
        <end position="282"/>
    </location>
</feature>
<feature type="region of interest" description="Disordered" evidence="8">
    <location>
        <begin position="248"/>
        <end position="287"/>
    </location>
</feature>
<evidence type="ECO:0000256" key="6">
    <source>
        <dbReference type="ARBA" id="ARBA00023136"/>
    </source>
</evidence>
<comment type="subcellular location">
    <subcellularLocation>
        <location evidence="1 7">Endoplasmic reticulum membrane</location>
        <topology evidence="1 7">Multi-pass membrane protein</topology>
    </subcellularLocation>
</comment>
<protein>
    <recommendedName>
        <fullName evidence="7">Derlin</fullName>
    </recommendedName>
</protein>
<proteinExistence type="inferred from homology"/>
<feature type="compositionally biased region" description="Basic and acidic residues" evidence="8">
    <location>
        <begin position="385"/>
        <end position="405"/>
    </location>
</feature>
<keyword evidence="5 7" id="KW-1133">Transmembrane helix</keyword>
<dbReference type="GO" id="GO:0005789">
    <property type="term" value="C:endoplasmic reticulum membrane"/>
    <property type="evidence" value="ECO:0007669"/>
    <property type="project" value="UniProtKB-SubCell"/>
</dbReference>
<dbReference type="InterPro" id="IPR035952">
    <property type="entry name" value="Rhomboid-like_sf"/>
</dbReference>
<evidence type="ECO:0000256" key="2">
    <source>
        <dbReference type="ARBA" id="ARBA00008917"/>
    </source>
</evidence>
<feature type="compositionally biased region" description="Basic and acidic residues" evidence="8">
    <location>
        <begin position="341"/>
        <end position="371"/>
    </location>
</feature>
<reference evidence="10" key="1">
    <citation type="submission" date="2011-05" db="EMBL/GenBank/DDBJ databases">
        <title>The genome sequence of Vittaforma corneae strain ATCC 50505.</title>
        <authorList>
            <consortium name="The Broad Institute Genome Sequencing Platform"/>
            <person name="Cuomo C."/>
            <person name="Didier E."/>
            <person name="Bowers L."/>
            <person name="Young S.K."/>
            <person name="Zeng Q."/>
            <person name="Gargeya S."/>
            <person name="Fitzgerald M."/>
            <person name="Haas B."/>
            <person name="Abouelleil A."/>
            <person name="Alvarado L."/>
            <person name="Arachchi H.M."/>
            <person name="Berlin A."/>
            <person name="Chapman S.B."/>
            <person name="Gearin G."/>
            <person name="Goldberg J."/>
            <person name="Griggs A."/>
            <person name="Gujja S."/>
            <person name="Hansen M."/>
            <person name="Heiman D."/>
            <person name="Howarth C."/>
            <person name="Larimer J."/>
            <person name="Lui A."/>
            <person name="MacDonald P.J.P."/>
            <person name="McCowen C."/>
            <person name="Montmayeur A."/>
            <person name="Murphy C."/>
            <person name="Neiman D."/>
            <person name="Pearson M."/>
            <person name="Priest M."/>
            <person name="Roberts A."/>
            <person name="Saif S."/>
            <person name="Shea T."/>
            <person name="Sisk P."/>
            <person name="Stolte C."/>
            <person name="Sykes S."/>
            <person name="Wortman J."/>
            <person name="Nusbaum C."/>
            <person name="Birren B."/>
        </authorList>
    </citation>
    <scope>NUCLEOTIDE SEQUENCE [LARGE SCALE GENOMIC DNA]</scope>
    <source>
        <strain evidence="10">ATCC 50505</strain>
    </source>
</reference>
<dbReference type="SUPFAM" id="SSF144091">
    <property type="entry name" value="Rhomboid-like"/>
    <property type="match status" value="1"/>
</dbReference>
<evidence type="ECO:0000313" key="10">
    <source>
        <dbReference type="Proteomes" id="UP000011082"/>
    </source>
</evidence>
<gene>
    <name evidence="9" type="ORF">VICG_01890</name>
</gene>
<feature type="compositionally biased region" description="Basic and acidic residues" evidence="8">
    <location>
        <begin position="306"/>
        <end position="317"/>
    </location>
</feature>
<sequence length="405" mass="46419">MSNNVVLHFVQTTPPITRILVFLTIIVSLSVYLDLLAPQQISYSRFYLKDFEFHRIFTTFFYYGRMNFELVMNFIFLYRYSSMLEESYGKTSEYLYTILLIFFCLFFTSNVFYVPFLGTSLSNTITYLWTRKNPQSIVQIFGFVSFSAFYLPFIFPVVTLIFEGNVSKDEIVGIVVGHIIFYFTEVYPKFGKNFLKTPCALHRLFKEECDLCLKKAQPVSVLKKKIEDFRKNGSASLEIPEHIEPLISNTEKKNADSKVELNGDRLTSNENVEAGEEWEEADSLNSEECASGSLKSIDDNLAVEDSKPNKETIDQNLDKAQGSEIENGIDQNEDFESGETADDHIESDKELTGHGKDGVSDQSEDLGHGEIVDTDEDFESEELELLGRKDEKHYSSEDEHSWQSS</sequence>
<evidence type="ECO:0000256" key="1">
    <source>
        <dbReference type="ARBA" id="ARBA00004477"/>
    </source>
</evidence>
<evidence type="ECO:0000256" key="7">
    <source>
        <dbReference type="RuleBase" id="RU363059"/>
    </source>
</evidence>
<dbReference type="HOGENOM" id="CLU_680084_0_0_1"/>
<name>L2GLE7_VITCO</name>
<dbReference type="PANTHER" id="PTHR11009">
    <property type="entry name" value="DER1-LIKE PROTEIN, DERLIN"/>
    <property type="match status" value="1"/>
</dbReference>
<dbReference type="EMBL" id="JH370150">
    <property type="protein sequence ID" value="ELA41097.1"/>
    <property type="molecule type" value="Genomic_DNA"/>
</dbReference>
<dbReference type="VEuPathDB" id="MicrosporidiaDB:VICG_01890"/>
<dbReference type="InParanoid" id="L2GLE7"/>
<keyword evidence="10" id="KW-1185">Reference proteome</keyword>
<evidence type="ECO:0000313" key="9">
    <source>
        <dbReference type="EMBL" id="ELA41097.1"/>
    </source>
</evidence>
<dbReference type="GeneID" id="19882600"/>
<accession>L2GLE7</accession>
<evidence type="ECO:0000256" key="4">
    <source>
        <dbReference type="ARBA" id="ARBA00022824"/>
    </source>
</evidence>
<dbReference type="Pfam" id="PF04511">
    <property type="entry name" value="DER1"/>
    <property type="match status" value="1"/>
</dbReference>
<evidence type="ECO:0000256" key="8">
    <source>
        <dbReference type="SAM" id="MobiDB-lite"/>
    </source>
</evidence>
<dbReference type="RefSeq" id="XP_007605335.1">
    <property type="nucleotide sequence ID" value="XM_007605273.1"/>
</dbReference>
<dbReference type="AlphaFoldDB" id="L2GLE7"/>
<feature type="compositionally biased region" description="Acidic residues" evidence="8">
    <location>
        <begin position="331"/>
        <end position="340"/>
    </location>
</feature>
<evidence type="ECO:0000256" key="3">
    <source>
        <dbReference type="ARBA" id="ARBA00022692"/>
    </source>
</evidence>
<comment type="similarity">
    <text evidence="2 7">Belongs to the derlin family.</text>
</comment>
<organism evidence="9 10">
    <name type="scientific">Vittaforma corneae (strain ATCC 50505)</name>
    <name type="common">Microsporidian parasite</name>
    <name type="synonym">Nosema corneum</name>
    <dbReference type="NCBI Taxonomy" id="993615"/>
    <lineage>
        <taxon>Eukaryota</taxon>
        <taxon>Fungi</taxon>
        <taxon>Fungi incertae sedis</taxon>
        <taxon>Microsporidia</taxon>
        <taxon>Nosematidae</taxon>
        <taxon>Vittaforma</taxon>
    </lineage>
</organism>
<keyword evidence="6 7" id="KW-0472">Membrane</keyword>
<keyword evidence="3 7" id="KW-0812">Transmembrane</keyword>
<evidence type="ECO:0000256" key="5">
    <source>
        <dbReference type="ARBA" id="ARBA00022989"/>
    </source>
</evidence>
<dbReference type="STRING" id="993615.L2GLE7"/>
<feature type="compositionally biased region" description="Basic and acidic residues" evidence="8">
    <location>
        <begin position="248"/>
        <end position="263"/>
    </location>
</feature>
<feature type="transmembrane region" description="Helical" evidence="7">
    <location>
        <begin position="56"/>
        <end position="78"/>
    </location>
</feature>
<comment type="function">
    <text evidence="7">May be involved in the degradation of misfolded endoplasmic reticulum (ER) luminal proteins.</text>
</comment>
<feature type="region of interest" description="Disordered" evidence="8">
    <location>
        <begin position="306"/>
        <end position="405"/>
    </location>
</feature>
<dbReference type="OrthoDB" id="1716531at2759"/>
<dbReference type="GO" id="GO:0006950">
    <property type="term" value="P:response to stress"/>
    <property type="evidence" value="ECO:0007669"/>
    <property type="project" value="UniProtKB-ARBA"/>
</dbReference>
<dbReference type="InterPro" id="IPR007599">
    <property type="entry name" value="DER1"/>
</dbReference>
<feature type="transmembrane region" description="Helical" evidence="7">
    <location>
        <begin position="94"/>
        <end position="116"/>
    </location>
</feature>
<feature type="transmembrane region" description="Helical" evidence="7">
    <location>
        <begin position="137"/>
        <end position="159"/>
    </location>
</feature>
<keyword evidence="4 7" id="KW-0256">Endoplasmic reticulum</keyword>
<feature type="transmembrane region" description="Helical" evidence="7">
    <location>
        <begin position="16"/>
        <end position="35"/>
    </location>
</feature>